<dbReference type="RefSeq" id="WP_261965819.1">
    <property type="nucleotide sequence ID" value="NZ_BAAAXA010000001.1"/>
</dbReference>
<evidence type="ECO:0000259" key="1">
    <source>
        <dbReference type="Pfam" id="PF13845"/>
    </source>
</evidence>
<dbReference type="InterPro" id="IPR026004">
    <property type="entry name" value="Septum_form"/>
</dbReference>
<dbReference type="Proteomes" id="UP001143480">
    <property type="component" value="Unassembled WGS sequence"/>
</dbReference>
<name>A0A9W6NTG8_9ACTN</name>
<keyword evidence="3" id="KW-1185">Reference proteome</keyword>
<dbReference type="EMBL" id="BSFP01000144">
    <property type="protein sequence ID" value="GLL08396.1"/>
    <property type="molecule type" value="Genomic_DNA"/>
</dbReference>
<organism evidence="2 3">
    <name type="scientific">Dactylosporangium matsuzakiense</name>
    <dbReference type="NCBI Taxonomy" id="53360"/>
    <lineage>
        <taxon>Bacteria</taxon>
        <taxon>Bacillati</taxon>
        <taxon>Actinomycetota</taxon>
        <taxon>Actinomycetes</taxon>
        <taxon>Micromonosporales</taxon>
        <taxon>Micromonosporaceae</taxon>
        <taxon>Dactylosporangium</taxon>
    </lineage>
</organism>
<dbReference type="Pfam" id="PF13845">
    <property type="entry name" value="Septum_form"/>
    <property type="match status" value="1"/>
</dbReference>
<evidence type="ECO:0000313" key="2">
    <source>
        <dbReference type="EMBL" id="GLL08396.1"/>
    </source>
</evidence>
<reference evidence="2" key="2">
    <citation type="submission" date="2023-01" db="EMBL/GenBank/DDBJ databases">
        <authorList>
            <person name="Sun Q."/>
            <person name="Evtushenko L."/>
        </authorList>
    </citation>
    <scope>NUCLEOTIDE SEQUENCE</scope>
    <source>
        <strain evidence="2">VKM Ac-1321</strain>
    </source>
</reference>
<proteinExistence type="predicted"/>
<protein>
    <recommendedName>
        <fullName evidence="1">Septum formation-related domain-containing protein</fullName>
    </recommendedName>
</protein>
<comment type="caution">
    <text evidence="2">The sequence shown here is derived from an EMBL/GenBank/DDBJ whole genome shotgun (WGS) entry which is preliminary data.</text>
</comment>
<sequence>MRWGRTLAKVGAIVAAAVVAVLVLLALRPADRGSEAGPAAGECWAGVDPVRVACTEPHRLETVAVGEVGSVLGGRAGPPARSELGGEYAECGRTAGRYLGADWRTLHVQLIITAPSREQWQQGRRWYRCDAITLGDELDPVADRRGSMRGNPDGSGPAPDLQLGCATHVVVLNAFIGTRRLPCTDPHDMEFVGIAESDWPDFPATADAVSGAFAVECKSRAQTYTAMPADLLDQRHVTITARPTGDATTWPGGEHSARCWVLLDHPITTSLYGLGDLPTS</sequence>
<accession>A0A9W6NTG8</accession>
<reference evidence="2" key="1">
    <citation type="journal article" date="2014" name="Int. J. Syst. Evol. Microbiol.">
        <title>Complete genome sequence of Corynebacterium casei LMG S-19264T (=DSM 44701T), isolated from a smear-ripened cheese.</title>
        <authorList>
            <consortium name="US DOE Joint Genome Institute (JGI-PGF)"/>
            <person name="Walter F."/>
            <person name="Albersmeier A."/>
            <person name="Kalinowski J."/>
            <person name="Ruckert C."/>
        </authorList>
    </citation>
    <scope>NUCLEOTIDE SEQUENCE</scope>
    <source>
        <strain evidence="2">VKM Ac-1321</strain>
    </source>
</reference>
<evidence type="ECO:0000313" key="3">
    <source>
        <dbReference type="Proteomes" id="UP001143480"/>
    </source>
</evidence>
<gene>
    <name evidence="2" type="ORF">GCM10017581_101570</name>
</gene>
<feature type="domain" description="Septum formation-related" evidence="1">
    <location>
        <begin position="48"/>
        <end position="259"/>
    </location>
</feature>
<dbReference type="AlphaFoldDB" id="A0A9W6NTG8"/>